<evidence type="ECO:0000313" key="3">
    <source>
        <dbReference type="Proteomes" id="UP001385809"/>
    </source>
</evidence>
<gene>
    <name evidence="2" type="ORF">WCD74_23655</name>
</gene>
<dbReference type="Proteomes" id="UP001385809">
    <property type="component" value="Unassembled WGS sequence"/>
</dbReference>
<dbReference type="GO" id="GO:0004519">
    <property type="term" value="F:endonuclease activity"/>
    <property type="evidence" value="ECO:0007669"/>
    <property type="project" value="UniProtKB-KW"/>
</dbReference>
<keyword evidence="2" id="KW-0255">Endonuclease</keyword>
<dbReference type="PANTHER" id="PTHR35400:SF3">
    <property type="entry name" value="SLL1072 PROTEIN"/>
    <property type="match status" value="1"/>
</dbReference>
<reference evidence="2 3" key="1">
    <citation type="submission" date="2024-03" db="EMBL/GenBank/DDBJ databases">
        <title>Actinomycetospora sp. OC33-EN08, a novel actinomycete isolated from wild orchid (Aerides multiflora).</title>
        <authorList>
            <person name="Suriyachadkun C."/>
        </authorList>
    </citation>
    <scope>NUCLEOTIDE SEQUENCE [LARGE SCALE GENOMIC DNA]</scope>
    <source>
        <strain evidence="2 3">OC33-EN08</strain>
    </source>
</reference>
<accession>A0ABU8MV14</accession>
<dbReference type="Gene3D" id="3.90.1570.10">
    <property type="entry name" value="tt1808, chain A"/>
    <property type="match status" value="1"/>
</dbReference>
<name>A0ABU8MV14_9PSEU</name>
<dbReference type="RefSeq" id="WP_337697350.1">
    <property type="nucleotide sequence ID" value="NZ_JBBEGN010000016.1"/>
</dbReference>
<comment type="caution">
    <text evidence="2">The sequence shown here is derived from an EMBL/GenBank/DDBJ whole genome shotgun (WGS) entry which is preliminary data.</text>
</comment>
<keyword evidence="3" id="KW-1185">Reference proteome</keyword>
<keyword evidence="2" id="KW-0540">Nuclease</keyword>
<dbReference type="SUPFAM" id="SSF52980">
    <property type="entry name" value="Restriction endonuclease-like"/>
    <property type="match status" value="1"/>
</dbReference>
<dbReference type="InterPro" id="IPR011335">
    <property type="entry name" value="Restrct_endonuc-II-like"/>
</dbReference>
<keyword evidence="2" id="KW-0378">Hydrolase</keyword>
<dbReference type="Pfam" id="PF05685">
    <property type="entry name" value="Uma2"/>
    <property type="match status" value="1"/>
</dbReference>
<dbReference type="CDD" id="cd06260">
    <property type="entry name" value="DUF820-like"/>
    <property type="match status" value="1"/>
</dbReference>
<sequence>MAAPQHQDEAPGFLDRSEPWTERDWLELPEKSPVELVDGALVMSPRGSNQHQRLAYRSFAALDAAAAPQWSVVGEPTVRVGRNRLLMPDVGVMRHGLDPATVVNEAADVVLVVEVVSPGNAAHDRILKPHLYAEAGIRWYLRIEQDGPVGHLHELVDGAYREVATGPVVELTEPFPAILDLPHLAR</sequence>
<evidence type="ECO:0000259" key="1">
    <source>
        <dbReference type="Pfam" id="PF05685"/>
    </source>
</evidence>
<proteinExistence type="predicted"/>
<dbReference type="PANTHER" id="PTHR35400">
    <property type="entry name" value="SLR1083 PROTEIN"/>
    <property type="match status" value="1"/>
</dbReference>
<evidence type="ECO:0000313" key="2">
    <source>
        <dbReference type="EMBL" id="MEJ2870778.1"/>
    </source>
</evidence>
<protein>
    <submittedName>
        <fullName evidence="2">Uma2 family endonuclease</fullName>
    </submittedName>
</protein>
<feature type="domain" description="Putative restriction endonuclease" evidence="1">
    <location>
        <begin position="27"/>
        <end position="176"/>
    </location>
</feature>
<organism evidence="2 3">
    <name type="scientific">Actinomycetospora aurantiaca</name>
    <dbReference type="NCBI Taxonomy" id="3129233"/>
    <lineage>
        <taxon>Bacteria</taxon>
        <taxon>Bacillati</taxon>
        <taxon>Actinomycetota</taxon>
        <taxon>Actinomycetes</taxon>
        <taxon>Pseudonocardiales</taxon>
        <taxon>Pseudonocardiaceae</taxon>
        <taxon>Actinomycetospora</taxon>
    </lineage>
</organism>
<dbReference type="EMBL" id="JBBEGN010000016">
    <property type="protein sequence ID" value="MEJ2870778.1"/>
    <property type="molecule type" value="Genomic_DNA"/>
</dbReference>
<dbReference type="InterPro" id="IPR008538">
    <property type="entry name" value="Uma2"/>
</dbReference>
<dbReference type="InterPro" id="IPR012296">
    <property type="entry name" value="Nuclease_put_TT1808"/>
</dbReference>